<dbReference type="EMBL" id="CDMY01000617">
    <property type="protein sequence ID" value="CEM26502.1"/>
    <property type="molecule type" value="Genomic_DNA"/>
</dbReference>
<proteinExistence type="predicted"/>
<name>A0A0G4GC12_VITBC</name>
<dbReference type="Proteomes" id="UP000041254">
    <property type="component" value="Unassembled WGS sequence"/>
</dbReference>
<protein>
    <submittedName>
        <fullName evidence="2">Uncharacterized protein</fullName>
    </submittedName>
</protein>
<evidence type="ECO:0000313" key="3">
    <source>
        <dbReference type="Proteomes" id="UP000041254"/>
    </source>
</evidence>
<feature type="chain" id="PRO_5005190272" evidence="1">
    <location>
        <begin position="24"/>
        <end position="365"/>
    </location>
</feature>
<sequence>MALNRRVTLRLLVSLLLLGIASAQHDLPGDGDAFLQSTSDAAQHETDGLSLFAPFRLPANPCFLGFLPNCKTDADCEVCTEPPTATGTGGDNVPFKCFNASFPRDTDTVTDDPWVALVEALLRVKGGVSAIEERIGKGTGKVCLPELYGDGEGGIAQPVSSITAGFSVLTVTGLLGGLQVPGGCLFPPAVSEESAECPDCEVLGGNCAFDKRVVEFDGQERVFCESRGTAEEGFCDKLLTPCDPSDIGTNGNCCGVDTLPDGSPGGRLVCQRASDALRLLYDYCNLAGGPLDVIPPPVAKLSLDLADKISGPVCSPPLNFRVESPNFFADPPGYAALGGVLGTDVIRVCGEMMKPFSINLENLGT</sequence>
<reference evidence="2 3" key="1">
    <citation type="submission" date="2014-11" db="EMBL/GenBank/DDBJ databases">
        <authorList>
            <person name="Zhu J."/>
            <person name="Qi W."/>
            <person name="Song R."/>
        </authorList>
    </citation>
    <scope>NUCLEOTIDE SEQUENCE [LARGE SCALE GENOMIC DNA]</scope>
</reference>
<evidence type="ECO:0000256" key="1">
    <source>
        <dbReference type="SAM" id="SignalP"/>
    </source>
</evidence>
<evidence type="ECO:0000313" key="2">
    <source>
        <dbReference type="EMBL" id="CEM26502.1"/>
    </source>
</evidence>
<keyword evidence="1" id="KW-0732">Signal</keyword>
<dbReference type="VEuPathDB" id="CryptoDB:Vbra_1605"/>
<organism evidence="2 3">
    <name type="scientific">Vitrella brassicaformis (strain CCMP3155)</name>
    <dbReference type="NCBI Taxonomy" id="1169540"/>
    <lineage>
        <taxon>Eukaryota</taxon>
        <taxon>Sar</taxon>
        <taxon>Alveolata</taxon>
        <taxon>Colpodellida</taxon>
        <taxon>Vitrellaceae</taxon>
        <taxon>Vitrella</taxon>
    </lineage>
</organism>
<dbReference type="AlphaFoldDB" id="A0A0G4GC12"/>
<dbReference type="InParanoid" id="A0A0G4GC12"/>
<accession>A0A0G4GC12</accession>
<feature type="signal peptide" evidence="1">
    <location>
        <begin position="1"/>
        <end position="23"/>
    </location>
</feature>
<keyword evidence="3" id="KW-1185">Reference proteome</keyword>
<gene>
    <name evidence="2" type="ORF">Vbra_1605</name>
</gene>